<proteinExistence type="predicted"/>
<dbReference type="PANTHER" id="PTHR33594:SF1">
    <property type="entry name" value="HD_PDEASE DOMAIN-CONTAINING PROTEIN"/>
    <property type="match status" value="1"/>
</dbReference>
<organism evidence="1 2">
    <name type="scientific">Pseudolactococcus plantarum</name>
    <dbReference type="NCBI Taxonomy" id="1365"/>
    <lineage>
        <taxon>Bacteria</taxon>
        <taxon>Bacillati</taxon>
        <taxon>Bacillota</taxon>
        <taxon>Bacilli</taxon>
        <taxon>Lactobacillales</taxon>
        <taxon>Streptococcaceae</taxon>
        <taxon>Pseudolactococcus</taxon>
    </lineage>
</organism>
<dbReference type="Proteomes" id="UP000242246">
    <property type="component" value="Unassembled WGS sequence"/>
</dbReference>
<keyword evidence="2" id="KW-1185">Reference proteome</keyword>
<dbReference type="STRING" id="1348632.GCA_001591745_00178"/>
<dbReference type="EMBL" id="JXJX01000001">
    <property type="protein sequence ID" value="PCS08218.1"/>
    <property type="molecule type" value="Genomic_DNA"/>
</dbReference>
<dbReference type="PANTHER" id="PTHR33594">
    <property type="entry name" value="SUPERFAMILY HYDROLASE, PUTATIVE (AFU_ORTHOLOGUE AFUA_1G03035)-RELATED"/>
    <property type="match status" value="1"/>
</dbReference>
<protein>
    <submittedName>
        <fullName evidence="1">HD domain protein</fullName>
    </submittedName>
</protein>
<gene>
    <name evidence="1" type="ORF">RU87_GL000041</name>
</gene>
<evidence type="ECO:0000313" key="1">
    <source>
        <dbReference type="EMBL" id="PCS08218.1"/>
    </source>
</evidence>
<dbReference type="AlphaFoldDB" id="A0A2A5S443"/>
<dbReference type="SUPFAM" id="SSF109604">
    <property type="entry name" value="HD-domain/PDEase-like"/>
    <property type="match status" value="1"/>
</dbReference>
<dbReference type="Gene3D" id="1.10.472.50">
    <property type="entry name" value="HD-domain/PDEase-like"/>
    <property type="match status" value="1"/>
</dbReference>
<dbReference type="Gene3D" id="1.20.58.1910">
    <property type="match status" value="1"/>
</dbReference>
<comment type="caution">
    <text evidence="1">The sequence shown here is derived from an EMBL/GenBank/DDBJ whole genome shotgun (WGS) entry which is preliminary data.</text>
</comment>
<name>A0A2A5S443_9LACT</name>
<sequence>MLHDTYDDKLVNDVLAAKTKVADFLTTIGFTNQDAVFEIIDHLYFSSEIEGGKPVLTLEGNIVQDADRLDAIGAFGITRTLQYGFARQRKLYDPAIQPKTYQTKSTYHACDSTTLNHFYEKLFKLSDTLHTDTAKKMAIPRDKLMRDFVNAIESEYNDVYGN</sequence>
<reference evidence="1 2" key="1">
    <citation type="submission" date="2014-12" db="EMBL/GenBank/DDBJ databases">
        <title>Draft genome sequences of 10 type strains of Lactococcus.</title>
        <authorList>
            <person name="Sun Z."/>
            <person name="Zhong Z."/>
            <person name="Liu W."/>
            <person name="Zhang W."/>
            <person name="Zhang H."/>
        </authorList>
    </citation>
    <scope>NUCLEOTIDE SEQUENCE [LARGE SCALE GENOMIC DNA]</scope>
    <source>
        <strain evidence="1 2">DSM 20686</strain>
    </source>
</reference>
<evidence type="ECO:0000313" key="2">
    <source>
        <dbReference type="Proteomes" id="UP000242246"/>
    </source>
</evidence>
<accession>A0A2A5S443</accession>